<gene>
    <name evidence="1" type="ORF">PYW08_008875</name>
</gene>
<protein>
    <submittedName>
        <fullName evidence="1">Uncharacterized protein</fullName>
    </submittedName>
</protein>
<name>A0ACC2Q9M3_9NEOP</name>
<organism evidence="1 2">
    <name type="scientific">Mythimna loreyi</name>
    <dbReference type="NCBI Taxonomy" id="667449"/>
    <lineage>
        <taxon>Eukaryota</taxon>
        <taxon>Metazoa</taxon>
        <taxon>Ecdysozoa</taxon>
        <taxon>Arthropoda</taxon>
        <taxon>Hexapoda</taxon>
        <taxon>Insecta</taxon>
        <taxon>Pterygota</taxon>
        <taxon>Neoptera</taxon>
        <taxon>Endopterygota</taxon>
        <taxon>Lepidoptera</taxon>
        <taxon>Glossata</taxon>
        <taxon>Ditrysia</taxon>
        <taxon>Noctuoidea</taxon>
        <taxon>Noctuidae</taxon>
        <taxon>Noctuinae</taxon>
        <taxon>Hadenini</taxon>
        <taxon>Mythimna</taxon>
    </lineage>
</organism>
<accession>A0ACC2Q9M3</accession>
<dbReference type="Proteomes" id="UP001231649">
    <property type="component" value="Chromosome 22"/>
</dbReference>
<sequence>MNVKLAAQVLSSSMADAIDYLRSIGHPSFAGSEATVEYLRYLDRLFDILNAKNPVGTGFKSPLRLNNKHVWTQVFEETRHYLTELRVDGKNIMTQRRETPVFGLIIDTYSFTELATDLFDVNMTYLLPYKASQDHIEMFFSCVRARGGANDNPTALQFMFIMRKLLFRNSVRPSINANCTNPDYENSAILEFRSAKRSIVEDDNTTEENETDKSDVLMHLVDRTDLSDYKNNILYYISGYIVMKILDKLTNIAEPCS</sequence>
<evidence type="ECO:0000313" key="2">
    <source>
        <dbReference type="Proteomes" id="UP001231649"/>
    </source>
</evidence>
<keyword evidence="2" id="KW-1185">Reference proteome</keyword>
<dbReference type="EMBL" id="CM056798">
    <property type="protein sequence ID" value="KAJ8711921.1"/>
    <property type="molecule type" value="Genomic_DNA"/>
</dbReference>
<evidence type="ECO:0000313" key="1">
    <source>
        <dbReference type="EMBL" id="KAJ8711921.1"/>
    </source>
</evidence>
<reference evidence="1" key="1">
    <citation type="submission" date="2023-03" db="EMBL/GenBank/DDBJ databases">
        <title>Chromosome-level genomes of two armyworms, Mythimna separata and Mythimna loreyi, provide insights into the biosynthesis and reception of sex pheromones.</title>
        <authorList>
            <person name="Zhao H."/>
        </authorList>
    </citation>
    <scope>NUCLEOTIDE SEQUENCE</scope>
    <source>
        <strain evidence="1">BeijingLab</strain>
    </source>
</reference>
<proteinExistence type="predicted"/>
<comment type="caution">
    <text evidence="1">The sequence shown here is derived from an EMBL/GenBank/DDBJ whole genome shotgun (WGS) entry which is preliminary data.</text>
</comment>